<dbReference type="InterPro" id="IPR038507">
    <property type="entry name" value="YcnI-like_sf"/>
</dbReference>
<accession>A0A9P6QAN0</accession>
<evidence type="ECO:0000259" key="3">
    <source>
        <dbReference type="Pfam" id="PF07987"/>
    </source>
</evidence>
<gene>
    <name evidence="4" type="ORF">BG011_009287</name>
</gene>
<dbReference type="Gene3D" id="2.60.40.2230">
    <property type="entry name" value="Uncharacterised protein YcnI-like PF07987, DUF1775"/>
    <property type="match status" value="1"/>
</dbReference>
<evidence type="ECO:0000313" key="5">
    <source>
        <dbReference type="Proteomes" id="UP000726737"/>
    </source>
</evidence>
<feature type="region of interest" description="Disordered" evidence="1">
    <location>
        <begin position="141"/>
        <end position="161"/>
    </location>
</feature>
<name>A0A9P6QAN0_9FUNG</name>
<protein>
    <recommendedName>
        <fullName evidence="3">YncI copper-binding domain-containing protein</fullName>
    </recommendedName>
</protein>
<evidence type="ECO:0000256" key="1">
    <source>
        <dbReference type="SAM" id="MobiDB-lite"/>
    </source>
</evidence>
<comment type="caution">
    <text evidence="4">The sequence shown here is derived from an EMBL/GenBank/DDBJ whole genome shotgun (WGS) entry which is preliminary data.</text>
</comment>
<keyword evidence="2" id="KW-0732">Signal</keyword>
<feature type="chain" id="PRO_5040311180" description="YncI copper-binding domain-containing protein" evidence="2">
    <location>
        <begin position="24"/>
        <end position="186"/>
    </location>
</feature>
<organism evidence="4 5">
    <name type="scientific">Mortierella polycephala</name>
    <dbReference type="NCBI Taxonomy" id="41804"/>
    <lineage>
        <taxon>Eukaryota</taxon>
        <taxon>Fungi</taxon>
        <taxon>Fungi incertae sedis</taxon>
        <taxon>Mucoromycota</taxon>
        <taxon>Mortierellomycotina</taxon>
        <taxon>Mortierellomycetes</taxon>
        <taxon>Mortierellales</taxon>
        <taxon>Mortierellaceae</taxon>
        <taxon>Mortierella</taxon>
    </lineage>
</organism>
<reference evidence="4" key="1">
    <citation type="journal article" date="2020" name="Fungal Divers.">
        <title>Resolving the Mortierellaceae phylogeny through synthesis of multi-gene phylogenetics and phylogenomics.</title>
        <authorList>
            <person name="Vandepol N."/>
            <person name="Liber J."/>
            <person name="Desiro A."/>
            <person name="Na H."/>
            <person name="Kennedy M."/>
            <person name="Barry K."/>
            <person name="Grigoriev I.V."/>
            <person name="Miller A.N."/>
            <person name="O'Donnell K."/>
            <person name="Stajich J.E."/>
            <person name="Bonito G."/>
        </authorList>
    </citation>
    <scope>NUCLEOTIDE SEQUENCE</scope>
    <source>
        <strain evidence="4">KOD948</strain>
    </source>
</reference>
<feature type="signal peptide" evidence="2">
    <location>
        <begin position="1"/>
        <end position="23"/>
    </location>
</feature>
<evidence type="ECO:0000313" key="4">
    <source>
        <dbReference type="EMBL" id="KAG0263084.1"/>
    </source>
</evidence>
<feature type="domain" description="YncI copper-binding" evidence="3">
    <location>
        <begin position="30"/>
        <end position="137"/>
    </location>
</feature>
<evidence type="ECO:0000256" key="2">
    <source>
        <dbReference type="SAM" id="SignalP"/>
    </source>
</evidence>
<dbReference type="Pfam" id="PF07987">
    <property type="entry name" value="DUF1775"/>
    <property type="match status" value="1"/>
</dbReference>
<dbReference type="Proteomes" id="UP000726737">
    <property type="component" value="Unassembled WGS sequence"/>
</dbReference>
<sequence>MKFIIVATAIVSTILTASSSVEAHVTANPSIPKGVSAVKPRGLHPWATTIGMVPLEVPITTPEGTVNTTIGSVTWSNGQLLDNMYEDFGLTFKLPEMEGPLYFNVNQRCTNQAWNNWTSIPDANGKTSGFPAAVIKISKTGADDHDHDHDHGNEADPKTTNAATGAATIGLGQVALVGAGLLMAMF</sequence>
<dbReference type="OrthoDB" id="4234at2759"/>
<dbReference type="InterPro" id="IPR012533">
    <property type="entry name" value="YcnI-copper_dom"/>
</dbReference>
<keyword evidence="5" id="KW-1185">Reference proteome</keyword>
<dbReference type="AlphaFoldDB" id="A0A9P6QAN0"/>
<feature type="compositionally biased region" description="Basic and acidic residues" evidence="1">
    <location>
        <begin position="141"/>
        <end position="157"/>
    </location>
</feature>
<dbReference type="EMBL" id="JAAAJA010000082">
    <property type="protein sequence ID" value="KAG0263084.1"/>
    <property type="molecule type" value="Genomic_DNA"/>
</dbReference>
<proteinExistence type="predicted"/>